<feature type="domain" description="N-acetyltransferase" evidence="3">
    <location>
        <begin position="114"/>
        <end position="196"/>
    </location>
</feature>
<accession>A0ABR3XUZ2</accession>
<dbReference type="Pfam" id="PF13508">
    <property type="entry name" value="Acetyltransf_7"/>
    <property type="match status" value="1"/>
</dbReference>
<dbReference type="Gene3D" id="3.40.630.30">
    <property type="match status" value="1"/>
</dbReference>
<protein>
    <recommendedName>
        <fullName evidence="3">N-acetyltransferase domain-containing protein</fullName>
    </recommendedName>
</protein>
<dbReference type="EMBL" id="JAVDPF010000010">
    <property type="protein sequence ID" value="KAL1879539.1"/>
    <property type="molecule type" value="Genomic_DNA"/>
</dbReference>
<comment type="caution">
    <text evidence="4">The sequence shown here is derived from an EMBL/GenBank/DDBJ whole genome shotgun (WGS) entry which is preliminary data.</text>
</comment>
<evidence type="ECO:0000259" key="3">
    <source>
        <dbReference type="PROSITE" id="PS51186"/>
    </source>
</evidence>
<dbReference type="PANTHER" id="PTHR10908:SF0">
    <property type="entry name" value="SEROTONIN N-ACETYLTRANSFERASE"/>
    <property type="match status" value="1"/>
</dbReference>
<name>A0ABR3XUZ2_9EURO</name>
<evidence type="ECO:0000313" key="4">
    <source>
        <dbReference type="EMBL" id="KAL1879539.1"/>
    </source>
</evidence>
<organism evidence="4 5">
    <name type="scientific">Paecilomyces lecythidis</name>
    <dbReference type="NCBI Taxonomy" id="3004212"/>
    <lineage>
        <taxon>Eukaryota</taxon>
        <taxon>Fungi</taxon>
        <taxon>Dikarya</taxon>
        <taxon>Ascomycota</taxon>
        <taxon>Pezizomycotina</taxon>
        <taxon>Eurotiomycetes</taxon>
        <taxon>Eurotiomycetidae</taxon>
        <taxon>Eurotiales</taxon>
        <taxon>Thermoascaceae</taxon>
        <taxon>Paecilomyces</taxon>
    </lineage>
</organism>
<dbReference type="InterPro" id="IPR000182">
    <property type="entry name" value="GNAT_dom"/>
</dbReference>
<reference evidence="4 5" key="1">
    <citation type="journal article" date="2024" name="IMA Fungus">
        <title>IMA Genome - F19 : A genome assembly and annotation guide to empower mycologists, including annotated draft genome sequences of Ceratocystis pirilliformis, Diaporthe australafricana, Fusarium ophioides, Paecilomyces lecythidis, and Sporothrix stenoceras.</title>
        <authorList>
            <person name="Aylward J."/>
            <person name="Wilson A.M."/>
            <person name="Visagie C.M."/>
            <person name="Spraker J."/>
            <person name="Barnes I."/>
            <person name="Buitendag C."/>
            <person name="Ceriani C."/>
            <person name="Del Mar Angel L."/>
            <person name="du Plessis D."/>
            <person name="Fuchs T."/>
            <person name="Gasser K."/>
            <person name="Kramer D."/>
            <person name="Li W."/>
            <person name="Munsamy K."/>
            <person name="Piso A."/>
            <person name="Price J.L."/>
            <person name="Sonnekus B."/>
            <person name="Thomas C."/>
            <person name="van der Nest A."/>
            <person name="van Dijk A."/>
            <person name="van Heerden A."/>
            <person name="van Vuuren N."/>
            <person name="Yilmaz N."/>
            <person name="Duong T.A."/>
            <person name="van der Merwe N.A."/>
            <person name="Wingfield M.J."/>
            <person name="Wingfield B.D."/>
        </authorList>
    </citation>
    <scope>NUCLEOTIDE SEQUENCE [LARGE SCALE GENOMIC DNA]</scope>
    <source>
        <strain evidence="4 5">CMW 18167</strain>
    </source>
</reference>
<gene>
    <name evidence="4" type="ORF">Plec18167_003996</name>
</gene>
<sequence>MSTVQFPGLLGSRAFIRPLSVADAESCVEVESVFPPSERCSKEKFIYRLTVCPQLCLGLFVENPEAEGMPILVGHVIGNRVARGIINGSMDMPQTWDGGNEAVILDGEVIGNDPNGRNIGVHSLAIRSEYQGKGIGRALMNEYVRYLRSSPALADNIVIITYDRLIKFYESVGFRNLGISDCTFGGGGWNALELHL</sequence>
<dbReference type="PROSITE" id="PS51186">
    <property type="entry name" value="GNAT"/>
    <property type="match status" value="1"/>
</dbReference>
<keyword evidence="2" id="KW-0012">Acyltransferase</keyword>
<dbReference type="CDD" id="cd04301">
    <property type="entry name" value="NAT_SF"/>
    <property type="match status" value="1"/>
</dbReference>
<keyword evidence="5" id="KW-1185">Reference proteome</keyword>
<dbReference type="Proteomes" id="UP001583193">
    <property type="component" value="Unassembled WGS sequence"/>
</dbReference>
<evidence type="ECO:0000313" key="5">
    <source>
        <dbReference type="Proteomes" id="UP001583193"/>
    </source>
</evidence>
<dbReference type="PANTHER" id="PTHR10908">
    <property type="entry name" value="SEROTONIN N-ACETYLTRANSFERASE"/>
    <property type="match status" value="1"/>
</dbReference>
<dbReference type="InterPro" id="IPR016181">
    <property type="entry name" value="Acyl_CoA_acyltransferase"/>
</dbReference>
<dbReference type="SUPFAM" id="SSF55729">
    <property type="entry name" value="Acyl-CoA N-acyltransferases (Nat)"/>
    <property type="match status" value="1"/>
</dbReference>
<evidence type="ECO:0000256" key="2">
    <source>
        <dbReference type="ARBA" id="ARBA00023315"/>
    </source>
</evidence>
<keyword evidence="1" id="KW-0808">Transferase</keyword>
<proteinExistence type="predicted"/>
<evidence type="ECO:0000256" key="1">
    <source>
        <dbReference type="ARBA" id="ARBA00022679"/>
    </source>
</evidence>
<dbReference type="InterPro" id="IPR051635">
    <property type="entry name" value="SNAT-like"/>
</dbReference>